<dbReference type="InterPro" id="IPR036968">
    <property type="entry name" value="Enolpyruvate_Tfrase_sf"/>
</dbReference>
<evidence type="ECO:0000259" key="7">
    <source>
        <dbReference type="Pfam" id="PF01761"/>
    </source>
</evidence>
<dbReference type="InterPro" id="IPR056179">
    <property type="entry name" value="DHQS_C"/>
</dbReference>
<keyword evidence="4" id="KW-0479">Metal-binding</keyword>
<evidence type="ECO:0000256" key="2">
    <source>
        <dbReference type="ARBA" id="ARBA00001941"/>
    </source>
</evidence>
<dbReference type="Pfam" id="PF24621">
    <property type="entry name" value="DHQS_C"/>
    <property type="match status" value="1"/>
</dbReference>
<evidence type="ECO:0000259" key="6">
    <source>
        <dbReference type="Pfam" id="PF00275"/>
    </source>
</evidence>
<evidence type="ECO:0008006" key="11">
    <source>
        <dbReference type="Google" id="ProtNLM"/>
    </source>
</evidence>
<dbReference type="GO" id="GO:0003856">
    <property type="term" value="F:3-dehydroquinate synthase activity"/>
    <property type="evidence" value="ECO:0007669"/>
    <property type="project" value="TreeGrafter"/>
</dbReference>
<keyword evidence="10" id="KW-1185">Reference proteome</keyword>
<dbReference type="SUPFAM" id="SSF56796">
    <property type="entry name" value="Dehydroquinate synthase-like"/>
    <property type="match status" value="1"/>
</dbReference>
<dbReference type="InterPro" id="IPR030960">
    <property type="entry name" value="DHQS/DOIS_N"/>
</dbReference>
<dbReference type="PANTHER" id="PTHR43622">
    <property type="entry name" value="3-DEHYDROQUINATE SYNTHASE"/>
    <property type="match status" value="1"/>
</dbReference>
<evidence type="ECO:0000313" key="10">
    <source>
        <dbReference type="Proteomes" id="UP000321595"/>
    </source>
</evidence>
<dbReference type="InterPro" id="IPR001986">
    <property type="entry name" value="Enolpyruvate_Tfrase_dom"/>
</dbReference>
<dbReference type="OrthoDB" id="9809920at2"/>
<feature type="domain" description="3-dehydroquinate synthase N-terminal" evidence="7">
    <location>
        <begin position="45"/>
        <end position="154"/>
    </location>
</feature>
<feature type="domain" description="3-dehydroquinate synthase C-terminal" evidence="8">
    <location>
        <begin position="158"/>
        <end position="304"/>
    </location>
</feature>
<comment type="cofactor">
    <cofactor evidence="1">
        <name>NAD(+)</name>
        <dbReference type="ChEBI" id="CHEBI:57540"/>
    </cofactor>
</comment>
<dbReference type="AlphaFoldDB" id="A0A5B8XMG1"/>
<name>A0A5B8XMG1_9DELT</name>
<dbReference type="Gene3D" id="3.65.10.10">
    <property type="entry name" value="Enolpyruvate transferase domain"/>
    <property type="match status" value="2"/>
</dbReference>
<protein>
    <recommendedName>
        <fullName evidence="11">3-phosphoshikimate 1-carboxyvinyltransferase</fullName>
    </recommendedName>
</protein>
<organism evidence="9 10">
    <name type="scientific">Microvenator marinus</name>
    <dbReference type="NCBI Taxonomy" id="2600177"/>
    <lineage>
        <taxon>Bacteria</taxon>
        <taxon>Deltaproteobacteria</taxon>
        <taxon>Bradymonadales</taxon>
        <taxon>Microvenatoraceae</taxon>
        <taxon>Microvenator</taxon>
    </lineage>
</organism>
<comment type="cofactor">
    <cofactor evidence="2">
        <name>Co(2+)</name>
        <dbReference type="ChEBI" id="CHEBI:48828"/>
    </cofactor>
</comment>
<evidence type="ECO:0000259" key="8">
    <source>
        <dbReference type="Pfam" id="PF24621"/>
    </source>
</evidence>
<dbReference type="RefSeq" id="WP_146958529.1">
    <property type="nucleotide sequence ID" value="NZ_CP042467.1"/>
</dbReference>
<evidence type="ECO:0000313" key="9">
    <source>
        <dbReference type="EMBL" id="QED26844.1"/>
    </source>
</evidence>
<dbReference type="Pfam" id="PF01761">
    <property type="entry name" value="DHQ_synthase"/>
    <property type="match status" value="1"/>
</dbReference>
<dbReference type="SUPFAM" id="SSF55205">
    <property type="entry name" value="EPT/RTPC-like"/>
    <property type="match status" value="1"/>
</dbReference>
<sequence length="729" mass="80269">MTQFLESNVEYIESLEQVNLPEDAVVIADRNLPTWLLDHFEDPILVAGGESLKTLGSIEALALEILERRSTRPLTIVAVGGGSVGDAVGFLASTLWRGVKLWHIPTTLLAMVDSAHGGKTAMNLGEYKNQLGTFYAAQNVVISQEILSALPHEQREEGLAEMLKAMWLDGPESLGQWRSLGTETLASAPFEEIAEDFLNLLKTAISLKHRVVRSDPFETKSIRTLLNLGHTMAHALELSAGLSHGHAVAWGLAVAVDMSHVHHGLVREQAEELLKDVYPLLVPFHEALIPEHEELLSLLRRDKKRKDGVLKGVFLSAAGAGFVESSRAEDWIESFKRVYEWTHSPALLEFHPERAPSSPVEIKPPSSKSVLNRLLILADLNPKIEATQISEATDVVLMKRGLSSLKSGRMVEVADGGTTFRFLAVRAAALPGRHHFHLGQRLAERPHDDLFRALRNAGAKVEPAGREVIIEGWPEFPSQISVSAKHSSQYASAFALLAGGGHEFTLTIEDELVSESYFELTLELLEEIGTQYKREGSRLHFSGLNPGTHKVNAAMDESSAATWRALSWLGLPAICNAVEDRTQPDHILKEYLDSTLHEVDIRKSPDLMPVLATAYVVAGQKVKVHGGPTLKLKESDRLEGLKDLLVVLGSETRVEGESLVTAPAPRHSKPLDWDTNHDHRLAFAAAVAALNGPMRVLGPHVVEKSYPRFWQDLRRLGFKLQPTTFPLDG</sequence>
<dbReference type="InterPro" id="IPR013792">
    <property type="entry name" value="RNA3'P_cycl/enolpyr_Trfase_a/b"/>
</dbReference>
<evidence type="ECO:0000256" key="5">
    <source>
        <dbReference type="ARBA" id="ARBA00023027"/>
    </source>
</evidence>
<dbReference type="EMBL" id="CP042467">
    <property type="protein sequence ID" value="QED26844.1"/>
    <property type="molecule type" value="Genomic_DNA"/>
</dbReference>
<keyword evidence="3" id="KW-0808">Transferase</keyword>
<proteinExistence type="predicted"/>
<evidence type="ECO:0000256" key="1">
    <source>
        <dbReference type="ARBA" id="ARBA00001911"/>
    </source>
</evidence>
<dbReference type="InterPro" id="IPR050071">
    <property type="entry name" value="Dehydroquinate_synthase"/>
</dbReference>
<evidence type="ECO:0000256" key="3">
    <source>
        <dbReference type="ARBA" id="ARBA00022679"/>
    </source>
</evidence>
<dbReference type="Gene3D" id="1.20.1090.10">
    <property type="entry name" value="Dehydroquinate synthase-like - alpha domain"/>
    <property type="match status" value="1"/>
</dbReference>
<reference evidence="9 10" key="1">
    <citation type="submission" date="2019-08" db="EMBL/GenBank/DDBJ databases">
        <authorList>
            <person name="Liang Q."/>
        </authorList>
    </citation>
    <scope>NUCLEOTIDE SEQUENCE [LARGE SCALE GENOMIC DNA]</scope>
    <source>
        <strain evidence="9 10">V1718</strain>
    </source>
</reference>
<dbReference type="PANTHER" id="PTHR43622:SF1">
    <property type="entry name" value="3-DEHYDROQUINATE SYNTHASE"/>
    <property type="match status" value="1"/>
</dbReference>
<dbReference type="PROSITE" id="PS00885">
    <property type="entry name" value="EPSP_SYNTHASE_2"/>
    <property type="match status" value="1"/>
</dbReference>
<feature type="domain" description="Enolpyruvate transferase" evidence="6">
    <location>
        <begin position="364"/>
        <end position="565"/>
    </location>
</feature>
<dbReference type="Proteomes" id="UP000321595">
    <property type="component" value="Chromosome"/>
</dbReference>
<dbReference type="GO" id="GO:0046872">
    <property type="term" value="F:metal ion binding"/>
    <property type="evidence" value="ECO:0007669"/>
    <property type="project" value="UniProtKB-KW"/>
</dbReference>
<keyword evidence="5" id="KW-0520">NAD</keyword>
<dbReference type="Pfam" id="PF00275">
    <property type="entry name" value="EPSP_synthase"/>
    <property type="match status" value="2"/>
</dbReference>
<accession>A0A5B8XMG1</accession>
<dbReference type="InterPro" id="IPR023193">
    <property type="entry name" value="EPSP_synthase_CS"/>
</dbReference>
<evidence type="ECO:0000256" key="4">
    <source>
        <dbReference type="ARBA" id="ARBA00022723"/>
    </source>
</evidence>
<dbReference type="CDD" id="cd08195">
    <property type="entry name" value="DHQS"/>
    <property type="match status" value="1"/>
</dbReference>
<dbReference type="KEGG" id="bbae:FRD01_06235"/>
<feature type="domain" description="Enolpyruvate transferase" evidence="6">
    <location>
        <begin position="588"/>
        <end position="713"/>
    </location>
</feature>
<dbReference type="GO" id="GO:0016765">
    <property type="term" value="F:transferase activity, transferring alkyl or aryl (other than methyl) groups"/>
    <property type="evidence" value="ECO:0007669"/>
    <property type="project" value="InterPro"/>
</dbReference>
<dbReference type="Gene3D" id="3.40.50.1970">
    <property type="match status" value="1"/>
</dbReference>
<gene>
    <name evidence="9" type="ORF">FRD01_06235</name>
</gene>